<evidence type="ECO:0000313" key="3">
    <source>
        <dbReference type="EMBL" id="MBB4945212.1"/>
    </source>
</evidence>
<dbReference type="Pfam" id="PF19086">
    <property type="entry name" value="Terpene_syn_C_2"/>
    <property type="match status" value="1"/>
</dbReference>
<dbReference type="PANTHER" id="PTHR35201:SF4">
    <property type="entry name" value="BETA-PINACENE SYNTHASE-RELATED"/>
    <property type="match status" value="1"/>
</dbReference>
<keyword evidence="2" id="KW-0479">Metal-binding</keyword>
<keyword evidence="2" id="KW-0460">Magnesium</keyword>
<dbReference type="SFLD" id="SFLDS00005">
    <property type="entry name" value="Isoprenoid_Synthase_Type_I"/>
    <property type="match status" value="1"/>
</dbReference>
<evidence type="ECO:0000256" key="1">
    <source>
        <dbReference type="ARBA" id="ARBA00023239"/>
    </source>
</evidence>
<dbReference type="EMBL" id="JACHJR010000001">
    <property type="protein sequence ID" value="MBB4945212.1"/>
    <property type="molecule type" value="Genomic_DNA"/>
</dbReference>
<evidence type="ECO:0000313" key="4">
    <source>
        <dbReference type="Proteomes" id="UP000573327"/>
    </source>
</evidence>
<dbReference type="SUPFAM" id="SSF48576">
    <property type="entry name" value="Terpenoid synthases"/>
    <property type="match status" value="1"/>
</dbReference>
<reference evidence="3 4" key="1">
    <citation type="submission" date="2020-08" db="EMBL/GenBank/DDBJ databases">
        <title>Sequencing the genomes of 1000 actinobacteria strains.</title>
        <authorList>
            <person name="Klenk H.-P."/>
        </authorList>
    </citation>
    <scope>NUCLEOTIDE SEQUENCE [LARGE SCALE GENOMIC DNA]</scope>
    <source>
        <strain evidence="3 4">DSM 44786</strain>
    </source>
</reference>
<comment type="similarity">
    <text evidence="2">Belongs to the terpene synthase family.</text>
</comment>
<comment type="cofactor">
    <cofactor evidence="2">
        <name>Mg(2+)</name>
        <dbReference type="ChEBI" id="CHEBI:18420"/>
    </cofactor>
</comment>
<dbReference type="InterPro" id="IPR034686">
    <property type="entry name" value="Terpene_cyclase-like_2"/>
</dbReference>
<comment type="caution">
    <text evidence="3">The sequence shown here is derived from an EMBL/GenBank/DDBJ whole genome shotgun (WGS) entry which is preliminary data.</text>
</comment>
<dbReference type="PANTHER" id="PTHR35201">
    <property type="entry name" value="TERPENE SYNTHASE"/>
    <property type="match status" value="1"/>
</dbReference>
<gene>
    <name evidence="3" type="ORF">F4556_000747</name>
</gene>
<evidence type="ECO:0000256" key="2">
    <source>
        <dbReference type="RuleBase" id="RU366034"/>
    </source>
</evidence>
<dbReference type="SFLD" id="SFLDG01020">
    <property type="entry name" value="Terpene_Cyclase_Like_2"/>
    <property type="match status" value="1"/>
</dbReference>
<dbReference type="AlphaFoldDB" id="A0A7W7S7P4"/>
<protein>
    <recommendedName>
        <fullName evidence="2">Terpene synthase</fullName>
        <ecNumber evidence="2">4.2.3.-</ecNumber>
    </recommendedName>
</protein>
<dbReference type="RefSeq" id="WP_184911562.1">
    <property type="nucleotide sequence ID" value="NZ_JACHJR010000001.1"/>
</dbReference>
<keyword evidence="1 2" id="KW-0456">Lyase</keyword>
<proteinExistence type="inferred from homology"/>
<name>A0A7W7S7P4_9ACTN</name>
<dbReference type="EC" id="4.2.3.-" evidence="2"/>
<accession>A0A7W7S7P4</accession>
<organism evidence="3 4">
    <name type="scientific">Kitasatospora gansuensis</name>
    <dbReference type="NCBI Taxonomy" id="258050"/>
    <lineage>
        <taxon>Bacteria</taxon>
        <taxon>Bacillati</taxon>
        <taxon>Actinomycetota</taxon>
        <taxon>Actinomycetes</taxon>
        <taxon>Kitasatosporales</taxon>
        <taxon>Streptomycetaceae</taxon>
        <taxon>Kitasatospora</taxon>
    </lineage>
</organism>
<keyword evidence="4" id="KW-1185">Reference proteome</keyword>
<sequence length="367" mass="40687">MGVDLRGDVRAGWWRGTGLPGPSGLGTAAARLVGPRRAVTRDGDGLDGCAPFRVDEPLGREINAMLLAWAERIGLYEGHLDYLEQCDFGRYAMLTHPNTDDRDRLFLAGKSMAALFALDDYYVDDVRAGATLDQVARRLSVAMSAVDRPFLTDRYDRHTEQAMKADPVLVALRDYIDHTARYATPQQVARVRHEDLALFVAMAQESNWHMRKEVAPVWEYLGSRQANSFTPCTTLIDIVDGYELSHDLYSHPPVRRAVKLAGLITVLVNDLHSARKESGAGVFQFGVREAIAAEEGCSFEEAHVRGVNLHNELMAGFDAQCRDLTRFATPQLGLFLTGLEAWLAGNREWHRSSGRYHGTPTDSGSGK</sequence>
<dbReference type="Proteomes" id="UP000573327">
    <property type="component" value="Unassembled WGS sequence"/>
</dbReference>
<dbReference type="GO" id="GO:0010333">
    <property type="term" value="F:terpene synthase activity"/>
    <property type="evidence" value="ECO:0007669"/>
    <property type="project" value="InterPro"/>
</dbReference>
<dbReference type="Gene3D" id="1.10.600.10">
    <property type="entry name" value="Farnesyl Diphosphate Synthase"/>
    <property type="match status" value="1"/>
</dbReference>
<dbReference type="InterPro" id="IPR008949">
    <property type="entry name" value="Isoprenoid_synthase_dom_sf"/>
</dbReference>
<dbReference type="GO" id="GO:0046872">
    <property type="term" value="F:metal ion binding"/>
    <property type="evidence" value="ECO:0007669"/>
    <property type="project" value="UniProtKB-KW"/>
</dbReference>